<dbReference type="Pfam" id="PF13649">
    <property type="entry name" value="Methyltransf_25"/>
    <property type="match status" value="1"/>
</dbReference>
<reference evidence="2 3" key="1">
    <citation type="journal article" date="2014" name="Genome Announc.">
        <title>Draft Genome Sequence of the Agar-Degrading Bacterium Catenovulum sp. Strain DS-2, Isolated from Intestines of Haliotis diversicolor.</title>
        <authorList>
            <person name="Shan D."/>
            <person name="Li X."/>
            <person name="Gu Z."/>
            <person name="Wei G."/>
            <person name="Gao Z."/>
            <person name="Shao Z."/>
        </authorList>
    </citation>
    <scope>NUCLEOTIDE SEQUENCE [LARGE SCALE GENOMIC DNA]</scope>
    <source>
        <strain evidence="2 3">DS-2</strain>
    </source>
</reference>
<organism evidence="2 3">
    <name type="scientific">Catenovulum agarivorans DS-2</name>
    <dbReference type="NCBI Taxonomy" id="1328313"/>
    <lineage>
        <taxon>Bacteria</taxon>
        <taxon>Pseudomonadati</taxon>
        <taxon>Pseudomonadota</taxon>
        <taxon>Gammaproteobacteria</taxon>
        <taxon>Alteromonadales</taxon>
        <taxon>Alteromonadaceae</taxon>
        <taxon>Catenovulum</taxon>
    </lineage>
</organism>
<evidence type="ECO:0000313" key="2">
    <source>
        <dbReference type="EMBL" id="EWH10825.1"/>
    </source>
</evidence>
<name>W7QZN7_9ALTE</name>
<protein>
    <recommendedName>
        <fullName evidence="1">Methyltransferase domain-containing protein</fullName>
    </recommendedName>
</protein>
<sequence length="222" mass="25617">MLVELKNSLSDGQLVTLHKEANQQWQILQNESYLWLKLDQIVQSVMDKRNPNSLTFPHQYPLRGLIDELPADAKVLEFGLGGGSNFRYLKAQKPACDVTIVEKSPLVIEWFTRYFNPNKLNANIVQQDAFNFLMANQQAYQLIVTDLFTAHQSLMSTFCLDYFIQLKASLVKHGLAYINFLPETDFEAEWIKANLTQAGLEVMWGEKIIGFRNWVFLVKRPN</sequence>
<dbReference type="CDD" id="cd02440">
    <property type="entry name" value="AdoMet_MTases"/>
    <property type="match status" value="1"/>
</dbReference>
<dbReference type="AlphaFoldDB" id="W7QZN7"/>
<dbReference type="NCBIfam" id="NF037959">
    <property type="entry name" value="MFS_SpdSyn"/>
    <property type="match status" value="1"/>
</dbReference>
<comment type="caution">
    <text evidence="2">The sequence shown here is derived from an EMBL/GenBank/DDBJ whole genome shotgun (WGS) entry which is preliminary data.</text>
</comment>
<evidence type="ECO:0000259" key="1">
    <source>
        <dbReference type="Pfam" id="PF13649"/>
    </source>
</evidence>
<dbReference type="RefSeq" id="WP_035013782.1">
    <property type="nucleotide sequence ID" value="NZ_ARZY01000008.1"/>
</dbReference>
<dbReference type="eggNOG" id="COG0421">
    <property type="taxonomic scope" value="Bacteria"/>
</dbReference>
<accession>W7QZN7</accession>
<dbReference type="OrthoDB" id="5763385at2"/>
<proteinExistence type="predicted"/>
<feature type="domain" description="Methyltransferase" evidence="1">
    <location>
        <begin position="75"/>
        <end position="147"/>
    </location>
</feature>
<dbReference type="InterPro" id="IPR029063">
    <property type="entry name" value="SAM-dependent_MTases_sf"/>
</dbReference>
<dbReference type="SUPFAM" id="SSF53335">
    <property type="entry name" value="S-adenosyl-L-methionine-dependent methyltransferases"/>
    <property type="match status" value="1"/>
</dbReference>
<dbReference type="InterPro" id="IPR041698">
    <property type="entry name" value="Methyltransf_25"/>
</dbReference>
<dbReference type="STRING" id="1328313.DS2_06026"/>
<dbReference type="Proteomes" id="UP000019276">
    <property type="component" value="Unassembled WGS sequence"/>
</dbReference>
<gene>
    <name evidence="2" type="ORF">DS2_06026</name>
</gene>
<dbReference type="EMBL" id="ARZY01000008">
    <property type="protein sequence ID" value="EWH10825.1"/>
    <property type="molecule type" value="Genomic_DNA"/>
</dbReference>
<evidence type="ECO:0000313" key="3">
    <source>
        <dbReference type="Proteomes" id="UP000019276"/>
    </source>
</evidence>
<keyword evidence="3" id="KW-1185">Reference proteome</keyword>
<dbReference type="Gene3D" id="3.40.50.150">
    <property type="entry name" value="Vaccinia Virus protein VP39"/>
    <property type="match status" value="1"/>
</dbReference>